<dbReference type="InterPro" id="IPR022254">
    <property type="entry name" value="DUF3775"/>
</dbReference>
<dbReference type="AlphaFoldDB" id="A0A4R1HB85"/>
<dbReference type="RefSeq" id="WP_132972616.1">
    <property type="nucleotide sequence ID" value="NZ_SMFX01000001.1"/>
</dbReference>
<gene>
    <name evidence="1" type="ORF">DFR30_1917</name>
</gene>
<protein>
    <submittedName>
        <fullName evidence="1">Uncharacterized protein DUF3775</fullName>
    </submittedName>
</protein>
<evidence type="ECO:0000313" key="1">
    <source>
        <dbReference type="EMBL" id="TCK18638.1"/>
    </source>
</evidence>
<accession>A0A4R1HB85</accession>
<proteinExistence type="predicted"/>
<reference evidence="1 2" key="1">
    <citation type="submission" date="2019-03" db="EMBL/GenBank/DDBJ databases">
        <title>Genomic Encyclopedia of Type Strains, Phase IV (KMG-IV): sequencing the most valuable type-strain genomes for metagenomic binning, comparative biology and taxonomic classification.</title>
        <authorList>
            <person name="Goeker M."/>
        </authorList>
    </citation>
    <scope>NUCLEOTIDE SEQUENCE [LARGE SCALE GENOMIC DNA]</scope>
    <source>
        <strain evidence="1 2">DSM 19610</strain>
    </source>
</reference>
<dbReference type="EMBL" id="SMFX01000001">
    <property type="protein sequence ID" value="TCK18638.1"/>
    <property type="molecule type" value="Genomic_DNA"/>
</dbReference>
<keyword evidence="2" id="KW-1185">Reference proteome</keyword>
<organism evidence="1 2">
    <name type="scientific">Thiogranum longum</name>
    <dbReference type="NCBI Taxonomy" id="1537524"/>
    <lineage>
        <taxon>Bacteria</taxon>
        <taxon>Pseudomonadati</taxon>
        <taxon>Pseudomonadota</taxon>
        <taxon>Gammaproteobacteria</taxon>
        <taxon>Chromatiales</taxon>
        <taxon>Ectothiorhodospiraceae</taxon>
        <taxon>Thiogranum</taxon>
    </lineage>
</organism>
<evidence type="ECO:0000313" key="2">
    <source>
        <dbReference type="Proteomes" id="UP000295707"/>
    </source>
</evidence>
<name>A0A4R1HB85_9GAMM</name>
<sequence>MLNLNPETVCFLISRTRVFHSKEAVALPDEPDSPTDDWALQVLADHSGDSVFQEFKATVDDLEPDQQQALVALMWLGRNDFSADEWVAALQEARQNWDENTAEYLIAHPLLADYLLEGLHLLGYSCDE</sequence>
<dbReference type="Proteomes" id="UP000295707">
    <property type="component" value="Unassembled WGS sequence"/>
</dbReference>
<dbReference type="OrthoDB" id="5641374at2"/>
<comment type="caution">
    <text evidence="1">The sequence shown here is derived from an EMBL/GenBank/DDBJ whole genome shotgun (WGS) entry which is preliminary data.</text>
</comment>
<dbReference type="Pfam" id="PF12616">
    <property type="entry name" value="DUF3775"/>
    <property type="match status" value="1"/>
</dbReference>